<feature type="transmembrane region" description="Helical" evidence="6">
    <location>
        <begin position="251"/>
        <end position="275"/>
    </location>
</feature>
<dbReference type="InterPro" id="IPR049326">
    <property type="entry name" value="Rhodopsin_dom_fungi"/>
</dbReference>
<accession>A0A9W9FJE7</accession>
<proteinExistence type="inferred from homology"/>
<evidence type="ECO:0000313" key="8">
    <source>
        <dbReference type="EMBL" id="KAJ5101223.1"/>
    </source>
</evidence>
<dbReference type="Proteomes" id="UP001149165">
    <property type="component" value="Unassembled WGS sequence"/>
</dbReference>
<name>A0A9W9FJE7_9EURO</name>
<comment type="similarity">
    <text evidence="5">Belongs to the SAT4 family.</text>
</comment>
<feature type="transmembrane region" description="Helical" evidence="6">
    <location>
        <begin position="49"/>
        <end position="70"/>
    </location>
</feature>
<feature type="transmembrane region" description="Helical" evidence="6">
    <location>
        <begin position="210"/>
        <end position="231"/>
    </location>
</feature>
<evidence type="ECO:0000256" key="6">
    <source>
        <dbReference type="SAM" id="Phobius"/>
    </source>
</evidence>
<reference evidence="8" key="1">
    <citation type="submission" date="2022-11" db="EMBL/GenBank/DDBJ databases">
        <authorList>
            <person name="Petersen C."/>
        </authorList>
    </citation>
    <scope>NUCLEOTIDE SEQUENCE</scope>
    <source>
        <strain evidence="8">IBT 30069</strain>
    </source>
</reference>
<dbReference type="EMBL" id="JAPQKH010000004">
    <property type="protein sequence ID" value="KAJ5101223.1"/>
    <property type="molecule type" value="Genomic_DNA"/>
</dbReference>
<keyword evidence="4 6" id="KW-0472">Membrane</keyword>
<feature type="transmembrane region" description="Helical" evidence="6">
    <location>
        <begin position="96"/>
        <end position="119"/>
    </location>
</feature>
<sequence>MGLDIPAGTPNRGPGFEAYVSMFLGLTTLMSLVRVISKVFTKQRWWWDDLFALLSWVSEVIILSLLIYWVSLGFGLHEEFIAAQDENDLIIGGRGLYAGTLFFDSSICFPKLSALFFYARVFNIRDRTLRLQLWIIGILVVCWLISSWIVTIWQCDPIAKAWNPSIPGKCIKTYPWFIATATISFAIDIWILIIPIPLIWALKSSLRRRIYLLVAFFLTYSVIVASAGRLIAITQVIPTVAEDETWRMPTYMYWICLEGSLSVISISVPNAIALWKHFRGSRGSMPSTKNSNSRSFNTTSEFGQIHNFASVCGGPPSISESSDKRELLAVVDRNPEMAQTPGNIRVMTDIRVDCPSITSSHS</sequence>
<dbReference type="PANTHER" id="PTHR33048">
    <property type="entry name" value="PTH11-LIKE INTEGRAL MEMBRANE PROTEIN (AFU_ORTHOLOGUE AFUA_5G11245)"/>
    <property type="match status" value="1"/>
</dbReference>
<dbReference type="GO" id="GO:0016020">
    <property type="term" value="C:membrane"/>
    <property type="evidence" value="ECO:0007669"/>
    <property type="project" value="UniProtKB-SubCell"/>
</dbReference>
<evidence type="ECO:0000313" key="9">
    <source>
        <dbReference type="Proteomes" id="UP001149165"/>
    </source>
</evidence>
<evidence type="ECO:0000256" key="3">
    <source>
        <dbReference type="ARBA" id="ARBA00022989"/>
    </source>
</evidence>
<evidence type="ECO:0000256" key="4">
    <source>
        <dbReference type="ARBA" id="ARBA00023136"/>
    </source>
</evidence>
<comment type="subcellular location">
    <subcellularLocation>
        <location evidence="1">Membrane</location>
        <topology evidence="1">Multi-pass membrane protein</topology>
    </subcellularLocation>
</comment>
<gene>
    <name evidence="8" type="ORF">N7456_007275</name>
</gene>
<evidence type="ECO:0000256" key="5">
    <source>
        <dbReference type="ARBA" id="ARBA00038359"/>
    </source>
</evidence>
<dbReference type="PANTHER" id="PTHR33048:SF47">
    <property type="entry name" value="INTEGRAL MEMBRANE PROTEIN-RELATED"/>
    <property type="match status" value="1"/>
</dbReference>
<feature type="transmembrane region" description="Helical" evidence="6">
    <location>
        <begin position="174"/>
        <end position="198"/>
    </location>
</feature>
<dbReference type="Pfam" id="PF20684">
    <property type="entry name" value="Fung_rhodopsin"/>
    <property type="match status" value="1"/>
</dbReference>
<dbReference type="InterPro" id="IPR052337">
    <property type="entry name" value="SAT4-like"/>
</dbReference>
<evidence type="ECO:0000256" key="1">
    <source>
        <dbReference type="ARBA" id="ARBA00004141"/>
    </source>
</evidence>
<reference evidence="8" key="2">
    <citation type="journal article" date="2023" name="IMA Fungus">
        <title>Comparative genomic study of the Penicillium genus elucidates a diverse pangenome and 15 lateral gene transfer events.</title>
        <authorList>
            <person name="Petersen C."/>
            <person name="Sorensen T."/>
            <person name="Nielsen M.R."/>
            <person name="Sondergaard T.E."/>
            <person name="Sorensen J.L."/>
            <person name="Fitzpatrick D.A."/>
            <person name="Frisvad J.C."/>
            <person name="Nielsen K.L."/>
        </authorList>
    </citation>
    <scope>NUCLEOTIDE SEQUENCE</scope>
    <source>
        <strain evidence="8">IBT 30069</strain>
    </source>
</reference>
<dbReference type="AlphaFoldDB" id="A0A9W9FJE7"/>
<evidence type="ECO:0000259" key="7">
    <source>
        <dbReference type="Pfam" id="PF20684"/>
    </source>
</evidence>
<comment type="caution">
    <text evidence="8">The sequence shown here is derived from an EMBL/GenBank/DDBJ whole genome shotgun (WGS) entry which is preliminary data.</text>
</comment>
<feature type="transmembrane region" description="Helical" evidence="6">
    <location>
        <begin position="131"/>
        <end position="154"/>
    </location>
</feature>
<dbReference type="OrthoDB" id="3529975at2759"/>
<organism evidence="8 9">
    <name type="scientific">Penicillium angulare</name>
    <dbReference type="NCBI Taxonomy" id="116970"/>
    <lineage>
        <taxon>Eukaryota</taxon>
        <taxon>Fungi</taxon>
        <taxon>Dikarya</taxon>
        <taxon>Ascomycota</taxon>
        <taxon>Pezizomycotina</taxon>
        <taxon>Eurotiomycetes</taxon>
        <taxon>Eurotiomycetidae</taxon>
        <taxon>Eurotiales</taxon>
        <taxon>Aspergillaceae</taxon>
        <taxon>Penicillium</taxon>
    </lineage>
</organism>
<keyword evidence="2 6" id="KW-0812">Transmembrane</keyword>
<protein>
    <recommendedName>
        <fullName evidence="7">Rhodopsin domain-containing protein</fullName>
    </recommendedName>
</protein>
<keyword evidence="3 6" id="KW-1133">Transmembrane helix</keyword>
<feature type="transmembrane region" description="Helical" evidence="6">
    <location>
        <begin position="18"/>
        <end position="37"/>
    </location>
</feature>
<evidence type="ECO:0000256" key="2">
    <source>
        <dbReference type="ARBA" id="ARBA00022692"/>
    </source>
</evidence>
<keyword evidence="9" id="KW-1185">Reference proteome</keyword>
<feature type="domain" description="Rhodopsin" evidence="7">
    <location>
        <begin position="33"/>
        <end position="274"/>
    </location>
</feature>